<evidence type="ECO:0000313" key="2">
    <source>
        <dbReference type="EMBL" id="KAH0867017.1"/>
    </source>
</evidence>
<feature type="compositionally biased region" description="Basic and acidic residues" evidence="1">
    <location>
        <begin position="50"/>
        <end position="63"/>
    </location>
</feature>
<dbReference type="Proteomes" id="UP000824890">
    <property type="component" value="Unassembled WGS sequence"/>
</dbReference>
<protein>
    <submittedName>
        <fullName evidence="2">Uncharacterized protein</fullName>
    </submittedName>
</protein>
<evidence type="ECO:0000256" key="1">
    <source>
        <dbReference type="SAM" id="MobiDB-lite"/>
    </source>
</evidence>
<comment type="caution">
    <text evidence="2">The sequence shown here is derived from an EMBL/GenBank/DDBJ whole genome shotgun (WGS) entry which is preliminary data.</text>
</comment>
<organism evidence="2 3">
    <name type="scientific">Brassica napus</name>
    <name type="common">Rape</name>
    <dbReference type="NCBI Taxonomy" id="3708"/>
    <lineage>
        <taxon>Eukaryota</taxon>
        <taxon>Viridiplantae</taxon>
        <taxon>Streptophyta</taxon>
        <taxon>Embryophyta</taxon>
        <taxon>Tracheophyta</taxon>
        <taxon>Spermatophyta</taxon>
        <taxon>Magnoliopsida</taxon>
        <taxon>eudicotyledons</taxon>
        <taxon>Gunneridae</taxon>
        <taxon>Pentapetalae</taxon>
        <taxon>rosids</taxon>
        <taxon>malvids</taxon>
        <taxon>Brassicales</taxon>
        <taxon>Brassicaceae</taxon>
        <taxon>Brassiceae</taxon>
        <taxon>Brassica</taxon>
    </lineage>
</organism>
<dbReference type="EMBL" id="JAGKQM010000017">
    <property type="protein sequence ID" value="KAH0867017.1"/>
    <property type="molecule type" value="Genomic_DNA"/>
</dbReference>
<feature type="compositionally biased region" description="Basic and acidic residues" evidence="1">
    <location>
        <begin position="103"/>
        <end position="114"/>
    </location>
</feature>
<name>A0ABQ7YFS7_BRANA</name>
<sequence length="192" mass="21994">RRRLADPIFNAWTRVAILTVEGTRVTRPTRLHRFLTPPAIQPSDPPANSELHRFPERINRRGEISSTTVKQFDPKINPRMQQHPFRDEAGDARLWKPSPPPEAKADDAETEKAFPPRRQKTGGDGSVRASASRICYSKHSNFYLKRTRAPAAARTLTRRPTAEPRLSITFSLFSLKGAVFVCYRREFIYKIL</sequence>
<feature type="non-terminal residue" evidence="2">
    <location>
        <position position="1"/>
    </location>
</feature>
<accession>A0ABQ7YFS7</accession>
<reference evidence="2 3" key="1">
    <citation type="submission" date="2021-05" db="EMBL/GenBank/DDBJ databases">
        <title>Genome Assembly of Synthetic Allotetraploid Brassica napus Reveals Homoeologous Exchanges between Subgenomes.</title>
        <authorList>
            <person name="Davis J.T."/>
        </authorList>
    </citation>
    <scope>NUCLEOTIDE SEQUENCE [LARGE SCALE GENOMIC DNA]</scope>
    <source>
        <strain evidence="3">cv. Da-Ae</strain>
        <tissue evidence="2">Seedling</tissue>
    </source>
</reference>
<gene>
    <name evidence="2" type="ORF">HID58_074039</name>
</gene>
<evidence type="ECO:0000313" key="3">
    <source>
        <dbReference type="Proteomes" id="UP000824890"/>
    </source>
</evidence>
<feature type="region of interest" description="Disordered" evidence="1">
    <location>
        <begin position="35"/>
        <end position="127"/>
    </location>
</feature>
<keyword evidence="3" id="KW-1185">Reference proteome</keyword>
<feature type="compositionally biased region" description="Basic and acidic residues" evidence="1">
    <location>
        <begin position="84"/>
        <end position="94"/>
    </location>
</feature>
<proteinExistence type="predicted"/>